<dbReference type="InterPro" id="IPR006379">
    <property type="entry name" value="HAD-SF_hydro_IIB"/>
</dbReference>
<dbReference type="Gene3D" id="3.90.1070.10">
    <property type="match status" value="1"/>
</dbReference>
<dbReference type="NCBIfam" id="TIGR01484">
    <property type="entry name" value="HAD-SF-IIB"/>
    <property type="match status" value="1"/>
</dbReference>
<dbReference type="InterPro" id="IPR023214">
    <property type="entry name" value="HAD_sf"/>
</dbReference>
<dbReference type="SUPFAM" id="SSF56784">
    <property type="entry name" value="HAD-like"/>
    <property type="match status" value="1"/>
</dbReference>
<dbReference type="InterPro" id="IPR036412">
    <property type="entry name" value="HAD-like_sf"/>
</dbReference>
<dbReference type="EMBL" id="JAFMPP010000007">
    <property type="protein sequence ID" value="MBO0662917.1"/>
    <property type="molecule type" value="Genomic_DNA"/>
</dbReference>
<reference evidence="1" key="1">
    <citation type="submission" date="2021-03" db="EMBL/GenBank/DDBJ databases">
        <title>Whole genome sequence of Jiella sp. CQZ9-1.</title>
        <authorList>
            <person name="Tuo L."/>
        </authorList>
    </citation>
    <scope>NUCLEOTIDE SEQUENCE</scope>
    <source>
        <strain evidence="1">CQZ9-1</strain>
    </source>
</reference>
<dbReference type="Gene3D" id="3.40.50.1000">
    <property type="entry name" value="HAD superfamily/HAD-like"/>
    <property type="match status" value="1"/>
</dbReference>
<proteinExistence type="predicted"/>
<evidence type="ECO:0000313" key="2">
    <source>
        <dbReference type="Proteomes" id="UP000664122"/>
    </source>
</evidence>
<dbReference type="RefSeq" id="WP_207257703.1">
    <property type="nucleotide sequence ID" value="NZ_JAFMPP010000007.1"/>
</dbReference>
<dbReference type="GO" id="GO:0016791">
    <property type="term" value="F:phosphatase activity"/>
    <property type="evidence" value="ECO:0007669"/>
    <property type="project" value="UniProtKB-ARBA"/>
</dbReference>
<keyword evidence="1" id="KW-0378">Hydrolase</keyword>
<organism evidence="1 2">
    <name type="scientific">Jiella flava</name>
    <dbReference type="NCBI Taxonomy" id="2816857"/>
    <lineage>
        <taxon>Bacteria</taxon>
        <taxon>Pseudomonadati</taxon>
        <taxon>Pseudomonadota</taxon>
        <taxon>Alphaproteobacteria</taxon>
        <taxon>Hyphomicrobiales</taxon>
        <taxon>Aurantimonadaceae</taxon>
        <taxon>Jiella</taxon>
    </lineage>
</organism>
<comment type="caution">
    <text evidence="1">The sequence shown here is derived from an EMBL/GenBank/DDBJ whole genome shotgun (WGS) entry which is preliminary data.</text>
</comment>
<keyword evidence="2" id="KW-1185">Reference proteome</keyword>
<name>A0A939JWD0_9HYPH</name>
<accession>A0A939JWD0</accession>
<evidence type="ECO:0000313" key="1">
    <source>
        <dbReference type="EMBL" id="MBO0662917.1"/>
    </source>
</evidence>
<protein>
    <submittedName>
        <fullName evidence="1">HAD-IIB family hydrolase</fullName>
    </submittedName>
</protein>
<dbReference type="Proteomes" id="UP000664122">
    <property type="component" value="Unassembled WGS sequence"/>
</dbReference>
<sequence>MRPLADMPRDVAASIIGVFADIDDTLTTDGRLPAASYAAMEALYEAGLFVAPITGRPAGWCDMVARFWPVTGVVGENGAFYFSYDAAERRMRRSFFATDAERADNRRRLDAVGARILEEVPGAAISADQLYREADLAIDFCEDVAPLDRAAVARIKAIFEAEGAIAKISSIHVNGWFGDYDKLSMSRRFAREILGIDLDAARERIVFAGDSPNDAPMFGFFPNACGVANVLDFQDEIDTPPAFVASARGGSGFVEIAELILSARLGAVSANPPGAETAARSIEASTGLHP</sequence>
<dbReference type="AlphaFoldDB" id="A0A939JWD0"/>
<gene>
    <name evidence="1" type="ORF">J1C48_10045</name>
</gene>